<dbReference type="PANTHER" id="PTHR31374">
    <property type="entry name" value="AUXIN-INDUCED PROTEIN-LIKE-RELATED"/>
    <property type="match status" value="1"/>
</dbReference>
<dbReference type="InterPro" id="IPR003676">
    <property type="entry name" value="SAUR_fam"/>
</dbReference>
<dbReference type="AlphaFoldDB" id="A0A438K7C8"/>
<dbReference type="PANTHER" id="PTHR31374:SF32">
    <property type="entry name" value="SAUR FAMILY PROTEIN"/>
    <property type="match status" value="1"/>
</dbReference>
<organism evidence="2 3">
    <name type="scientific">Vitis vinifera</name>
    <name type="common">Grape</name>
    <dbReference type="NCBI Taxonomy" id="29760"/>
    <lineage>
        <taxon>Eukaryota</taxon>
        <taxon>Viridiplantae</taxon>
        <taxon>Streptophyta</taxon>
        <taxon>Embryophyta</taxon>
        <taxon>Tracheophyta</taxon>
        <taxon>Spermatophyta</taxon>
        <taxon>Magnoliopsida</taxon>
        <taxon>eudicotyledons</taxon>
        <taxon>Gunneridae</taxon>
        <taxon>Pentapetalae</taxon>
        <taxon>rosids</taxon>
        <taxon>Vitales</taxon>
        <taxon>Vitaceae</taxon>
        <taxon>Viteae</taxon>
        <taxon>Vitis</taxon>
    </lineage>
</organism>
<protein>
    <submittedName>
        <fullName evidence="2">Uncharacterized protein</fullName>
    </submittedName>
</protein>
<sequence>MGKLRGVEWSIMGLRASKLGRIIGGRGSHKRLGGLAMAPRGYVPVCVGVDDETKRFIVHTTTLCEDDFMELLYRAAEEYGFCNEGVLRIPYEAKDFEKWMVVRAKKKRFEVMLIALYSGRNVWNEEDVDWLCYWDSCVRLDGSLSLNYHPFGII</sequence>
<gene>
    <name evidence="2" type="ORF">CK203_003365</name>
</gene>
<dbReference type="GO" id="GO:0009733">
    <property type="term" value="P:response to auxin"/>
    <property type="evidence" value="ECO:0007669"/>
    <property type="project" value="InterPro"/>
</dbReference>
<dbReference type="Pfam" id="PF02519">
    <property type="entry name" value="Auxin_inducible"/>
    <property type="match status" value="1"/>
</dbReference>
<comment type="similarity">
    <text evidence="1">Belongs to the ARG7 family.</text>
</comment>
<evidence type="ECO:0000313" key="3">
    <source>
        <dbReference type="Proteomes" id="UP000288805"/>
    </source>
</evidence>
<reference evidence="2 3" key="1">
    <citation type="journal article" date="2018" name="PLoS Genet.">
        <title>Population sequencing reveals clonal diversity and ancestral inbreeding in the grapevine cultivar Chardonnay.</title>
        <authorList>
            <person name="Roach M.J."/>
            <person name="Johnson D.L."/>
            <person name="Bohlmann J."/>
            <person name="van Vuuren H.J."/>
            <person name="Jones S.J."/>
            <person name="Pretorius I.S."/>
            <person name="Schmidt S.A."/>
            <person name="Borneman A.R."/>
        </authorList>
    </citation>
    <scope>NUCLEOTIDE SEQUENCE [LARGE SCALE GENOMIC DNA]</scope>
    <source>
        <strain evidence="3">cv. Chardonnay</strain>
        <tissue evidence="2">Leaf</tissue>
    </source>
</reference>
<name>A0A438K7C8_VITVI</name>
<proteinExistence type="inferred from homology"/>
<evidence type="ECO:0000256" key="1">
    <source>
        <dbReference type="ARBA" id="ARBA00006974"/>
    </source>
</evidence>
<accession>A0A438K7C8</accession>
<comment type="caution">
    <text evidence="2">The sequence shown here is derived from an EMBL/GenBank/DDBJ whole genome shotgun (WGS) entry which is preliminary data.</text>
</comment>
<evidence type="ECO:0000313" key="2">
    <source>
        <dbReference type="EMBL" id="RVX17105.1"/>
    </source>
</evidence>
<dbReference type="EMBL" id="QGNW01000014">
    <property type="protein sequence ID" value="RVX17105.1"/>
    <property type="molecule type" value="Genomic_DNA"/>
</dbReference>
<dbReference type="Proteomes" id="UP000288805">
    <property type="component" value="Unassembled WGS sequence"/>
</dbReference>